<sequence>MLGRILQRKDIIRHIVIELAIPASLARAFVERFHASLFQLSGRSKHFTRKNVIISIAV</sequence>
<gene>
    <name evidence="1" type="ORF">GCM10022278_15300</name>
</gene>
<proteinExistence type="predicted"/>
<dbReference type="Proteomes" id="UP001501337">
    <property type="component" value="Unassembled WGS sequence"/>
</dbReference>
<reference evidence="2" key="1">
    <citation type="journal article" date="2019" name="Int. J. Syst. Evol. Microbiol.">
        <title>The Global Catalogue of Microorganisms (GCM) 10K type strain sequencing project: providing services to taxonomists for standard genome sequencing and annotation.</title>
        <authorList>
            <consortium name="The Broad Institute Genomics Platform"/>
            <consortium name="The Broad Institute Genome Sequencing Center for Infectious Disease"/>
            <person name="Wu L."/>
            <person name="Ma J."/>
        </authorList>
    </citation>
    <scope>NUCLEOTIDE SEQUENCE [LARGE SCALE GENOMIC DNA]</scope>
    <source>
        <strain evidence="2">JCM 17555</strain>
    </source>
</reference>
<dbReference type="EMBL" id="BAABBO010000007">
    <property type="protein sequence ID" value="GAA3957723.1"/>
    <property type="molecule type" value="Genomic_DNA"/>
</dbReference>
<protein>
    <submittedName>
        <fullName evidence="1">Uncharacterized protein</fullName>
    </submittedName>
</protein>
<name>A0ABP7P0X5_9GAMM</name>
<accession>A0ABP7P0X5</accession>
<evidence type="ECO:0000313" key="1">
    <source>
        <dbReference type="EMBL" id="GAA3957723.1"/>
    </source>
</evidence>
<evidence type="ECO:0000313" key="2">
    <source>
        <dbReference type="Proteomes" id="UP001501337"/>
    </source>
</evidence>
<organism evidence="1 2">
    <name type="scientific">Allohahella marinimesophila</name>
    <dbReference type="NCBI Taxonomy" id="1054972"/>
    <lineage>
        <taxon>Bacteria</taxon>
        <taxon>Pseudomonadati</taxon>
        <taxon>Pseudomonadota</taxon>
        <taxon>Gammaproteobacteria</taxon>
        <taxon>Oceanospirillales</taxon>
        <taxon>Hahellaceae</taxon>
        <taxon>Allohahella</taxon>
    </lineage>
</organism>
<keyword evidence="2" id="KW-1185">Reference proteome</keyword>
<comment type="caution">
    <text evidence="1">The sequence shown here is derived from an EMBL/GenBank/DDBJ whole genome shotgun (WGS) entry which is preliminary data.</text>
</comment>